<dbReference type="Gene3D" id="1.20.1440.60">
    <property type="entry name" value="23S rRNA-intervening sequence"/>
    <property type="match status" value="1"/>
</dbReference>
<dbReference type="Pfam" id="PF05635">
    <property type="entry name" value="23S_rRNA_IVP"/>
    <property type="match status" value="1"/>
</dbReference>
<dbReference type="PANTHER" id="PTHR38471:SF2">
    <property type="entry name" value="FOUR HELIX BUNDLE PROTEIN"/>
    <property type="match status" value="1"/>
</dbReference>
<dbReference type="CDD" id="cd16377">
    <property type="entry name" value="23S_rRNA_IVP_like"/>
    <property type="match status" value="1"/>
</dbReference>
<proteinExistence type="predicted"/>
<dbReference type="Proteomes" id="UP000176923">
    <property type="component" value="Unassembled WGS sequence"/>
</dbReference>
<dbReference type="NCBIfam" id="TIGR02436">
    <property type="entry name" value="four helix bundle protein"/>
    <property type="match status" value="1"/>
</dbReference>
<name>A0A1F5ZM66_9BACT</name>
<reference evidence="1 2" key="1">
    <citation type="journal article" date="2016" name="Nat. Commun.">
        <title>Thousands of microbial genomes shed light on interconnected biogeochemical processes in an aquifer system.</title>
        <authorList>
            <person name="Anantharaman K."/>
            <person name="Brown C.T."/>
            <person name="Hug L.A."/>
            <person name="Sharon I."/>
            <person name="Castelle C.J."/>
            <person name="Probst A.J."/>
            <person name="Thomas B.C."/>
            <person name="Singh A."/>
            <person name="Wilkins M.J."/>
            <person name="Karaoz U."/>
            <person name="Brodie E.L."/>
            <person name="Williams K.H."/>
            <person name="Hubbard S.S."/>
            <person name="Banfield J.F."/>
        </authorList>
    </citation>
    <scope>NUCLEOTIDE SEQUENCE [LARGE SCALE GENOMIC DNA]</scope>
</reference>
<evidence type="ECO:0000313" key="2">
    <source>
        <dbReference type="Proteomes" id="UP000176923"/>
    </source>
</evidence>
<evidence type="ECO:0008006" key="3">
    <source>
        <dbReference type="Google" id="ProtNLM"/>
    </source>
</evidence>
<accession>A0A1F5ZM66</accession>
<dbReference type="AlphaFoldDB" id="A0A1F5ZM66"/>
<protein>
    <recommendedName>
        <fullName evidence="3">Four helix bundle protein</fullName>
    </recommendedName>
</protein>
<sequence>MKFTDLEVWKSAHEYTLFIYKITSIFPKSEQFGLISQLRRAAVSIESCIAEGFSRFHYKDRLNFYYDSLGSISESESQLIDSLDLNFIQKNTYEEGCSKLRRIGYLLVGLVNATNNLSKQEKNIKIQSKKK</sequence>
<gene>
    <name evidence="1" type="ORF">A3D77_05000</name>
</gene>
<evidence type="ECO:0000313" key="1">
    <source>
        <dbReference type="EMBL" id="OGG13424.1"/>
    </source>
</evidence>
<dbReference type="InterPro" id="IPR036583">
    <property type="entry name" value="23S_rRNA_IVS_sf"/>
</dbReference>
<comment type="caution">
    <text evidence="1">The sequence shown here is derived from an EMBL/GenBank/DDBJ whole genome shotgun (WGS) entry which is preliminary data.</text>
</comment>
<dbReference type="STRING" id="1798382.A3D77_05000"/>
<organism evidence="1 2">
    <name type="scientific">Candidatus Gottesmanbacteria bacterium RIFCSPHIGHO2_02_FULL_39_11</name>
    <dbReference type="NCBI Taxonomy" id="1798382"/>
    <lineage>
        <taxon>Bacteria</taxon>
        <taxon>Candidatus Gottesmaniibacteriota</taxon>
    </lineage>
</organism>
<dbReference type="PANTHER" id="PTHR38471">
    <property type="entry name" value="FOUR HELIX BUNDLE PROTEIN"/>
    <property type="match status" value="1"/>
</dbReference>
<dbReference type="InterPro" id="IPR012657">
    <property type="entry name" value="23S_rRNA-intervening_sequence"/>
</dbReference>
<dbReference type="EMBL" id="MFJL01000036">
    <property type="protein sequence ID" value="OGG13424.1"/>
    <property type="molecule type" value="Genomic_DNA"/>
</dbReference>
<dbReference type="SUPFAM" id="SSF158446">
    <property type="entry name" value="IVS-encoded protein-like"/>
    <property type="match status" value="1"/>
</dbReference>